<name>A0A5N5HR12_9ROSA</name>
<dbReference type="EMBL" id="SMOL01000160">
    <property type="protein sequence ID" value="KAB2625804.1"/>
    <property type="molecule type" value="Genomic_DNA"/>
</dbReference>
<reference evidence="1 2" key="1">
    <citation type="submission" date="2019-09" db="EMBL/GenBank/DDBJ databases">
        <authorList>
            <person name="Ou C."/>
        </authorList>
    </citation>
    <scope>NUCLEOTIDE SEQUENCE [LARGE SCALE GENOMIC DNA]</scope>
    <source>
        <strain evidence="1">S2</strain>
        <tissue evidence="1">Leaf</tissue>
    </source>
</reference>
<comment type="caution">
    <text evidence="1">The sequence shown here is derived from an EMBL/GenBank/DDBJ whole genome shotgun (WGS) entry which is preliminary data.</text>
</comment>
<dbReference type="Proteomes" id="UP000327157">
    <property type="component" value="Chromosome 16"/>
</dbReference>
<evidence type="ECO:0000313" key="2">
    <source>
        <dbReference type="Proteomes" id="UP000327157"/>
    </source>
</evidence>
<dbReference type="AlphaFoldDB" id="A0A5N5HR12"/>
<keyword evidence="2" id="KW-1185">Reference proteome</keyword>
<protein>
    <submittedName>
        <fullName evidence="1">Pentatricopeptide repeat-containing protein</fullName>
    </submittedName>
</protein>
<evidence type="ECO:0000313" key="1">
    <source>
        <dbReference type="EMBL" id="KAB2625804.1"/>
    </source>
</evidence>
<sequence length="73" mass="8065">MLSSNLSLSHDCSIDELRFDDLAHLQAFLTKTPKPCSKRPPWTTFSSAKSSSPVSAIHVYNQEMSVGPKSIEN</sequence>
<reference evidence="2" key="2">
    <citation type="submission" date="2019-10" db="EMBL/GenBank/DDBJ databases">
        <title>A de novo genome assembly of a pear dwarfing rootstock.</title>
        <authorList>
            <person name="Wang F."/>
            <person name="Wang J."/>
            <person name="Li S."/>
            <person name="Zhang Y."/>
            <person name="Fang M."/>
            <person name="Ma L."/>
            <person name="Zhao Y."/>
            <person name="Jiang S."/>
        </authorList>
    </citation>
    <scope>NUCLEOTIDE SEQUENCE [LARGE SCALE GENOMIC DNA]</scope>
</reference>
<proteinExistence type="predicted"/>
<organism evidence="1 2">
    <name type="scientific">Pyrus ussuriensis x Pyrus communis</name>
    <dbReference type="NCBI Taxonomy" id="2448454"/>
    <lineage>
        <taxon>Eukaryota</taxon>
        <taxon>Viridiplantae</taxon>
        <taxon>Streptophyta</taxon>
        <taxon>Embryophyta</taxon>
        <taxon>Tracheophyta</taxon>
        <taxon>Spermatophyta</taxon>
        <taxon>Magnoliopsida</taxon>
        <taxon>eudicotyledons</taxon>
        <taxon>Gunneridae</taxon>
        <taxon>Pentapetalae</taxon>
        <taxon>rosids</taxon>
        <taxon>fabids</taxon>
        <taxon>Rosales</taxon>
        <taxon>Rosaceae</taxon>
        <taxon>Amygdaloideae</taxon>
        <taxon>Maleae</taxon>
        <taxon>Pyrus</taxon>
    </lineage>
</organism>
<reference evidence="1 2" key="3">
    <citation type="submission" date="2019-11" db="EMBL/GenBank/DDBJ databases">
        <title>A de novo genome assembly of a pear dwarfing rootstock.</title>
        <authorList>
            <person name="Wang F."/>
            <person name="Wang J."/>
            <person name="Li S."/>
            <person name="Zhang Y."/>
            <person name="Fang M."/>
            <person name="Ma L."/>
            <person name="Zhao Y."/>
            <person name="Jiang S."/>
        </authorList>
    </citation>
    <scope>NUCLEOTIDE SEQUENCE [LARGE SCALE GENOMIC DNA]</scope>
    <source>
        <strain evidence="1">S2</strain>
        <tissue evidence="1">Leaf</tissue>
    </source>
</reference>
<gene>
    <name evidence="1" type="ORF">D8674_017464</name>
</gene>
<accession>A0A5N5HR12</accession>